<dbReference type="AlphaFoldDB" id="A0A438LZI5"/>
<reference evidence="5 6" key="1">
    <citation type="submission" date="2019-01" db="EMBL/GenBank/DDBJ databases">
        <title>Sequencing the genomes of 1000 actinobacteria strains.</title>
        <authorList>
            <person name="Klenk H.-P."/>
        </authorList>
    </citation>
    <scope>NUCLEOTIDE SEQUENCE [LARGE SCALE GENOMIC DNA]</scope>
    <source>
        <strain evidence="5 6">DSM 43925</strain>
    </source>
</reference>
<protein>
    <submittedName>
        <fullName evidence="5">dTDP-4-amino-4,6-dideoxygalactose transaminase</fullName>
    </submittedName>
</protein>
<dbReference type="CDD" id="cd00616">
    <property type="entry name" value="AHBA_syn"/>
    <property type="match status" value="1"/>
</dbReference>
<dbReference type="SUPFAM" id="SSF53383">
    <property type="entry name" value="PLP-dependent transferases"/>
    <property type="match status" value="1"/>
</dbReference>
<dbReference type="InterPro" id="IPR015422">
    <property type="entry name" value="PyrdxlP-dep_Trfase_small"/>
</dbReference>
<dbReference type="EMBL" id="SAUN01000001">
    <property type="protein sequence ID" value="RVX38767.1"/>
    <property type="molecule type" value="Genomic_DNA"/>
</dbReference>
<evidence type="ECO:0000256" key="3">
    <source>
        <dbReference type="PIRSR" id="PIRSR000390-2"/>
    </source>
</evidence>
<evidence type="ECO:0000313" key="5">
    <source>
        <dbReference type="EMBL" id="RVX38767.1"/>
    </source>
</evidence>
<dbReference type="GO" id="GO:0030170">
    <property type="term" value="F:pyridoxal phosphate binding"/>
    <property type="evidence" value="ECO:0007669"/>
    <property type="project" value="TreeGrafter"/>
</dbReference>
<dbReference type="PANTHER" id="PTHR30244:SF34">
    <property type="entry name" value="DTDP-4-AMINO-4,6-DIDEOXYGALACTOSE TRANSAMINASE"/>
    <property type="match status" value="1"/>
</dbReference>
<dbReference type="OrthoDB" id="9804264at2"/>
<dbReference type="GO" id="GO:0000271">
    <property type="term" value="P:polysaccharide biosynthetic process"/>
    <property type="evidence" value="ECO:0007669"/>
    <property type="project" value="TreeGrafter"/>
</dbReference>
<dbReference type="InterPro" id="IPR000653">
    <property type="entry name" value="DegT/StrS_aminotransferase"/>
</dbReference>
<accession>A0A438LZI5</accession>
<keyword evidence="6" id="KW-1185">Reference proteome</keyword>
<comment type="caution">
    <text evidence="5">The sequence shown here is derived from an EMBL/GenBank/DDBJ whole genome shotgun (WGS) entry which is preliminary data.</text>
</comment>
<comment type="cofactor">
    <cofactor evidence="1">
        <name>pyridoxal 5'-phosphate</name>
        <dbReference type="ChEBI" id="CHEBI:597326"/>
    </cofactor>
</comment>
<comment type="similarity">
    <text evidence="4">Belongs to the DegT/DnrJ/EryC1 family.</text>
</comment>
<evidence type="ECO:0000256" key="1">
    <source>
        <dbReference type="ARBA" id="ARBA00001933"/>
    </source>
</evidence>
<evidence type="ECO:0000313" key="6">
    <source>
        <dbReference type="Proteomes" id="UP000284824"/>
    </source>
</evidence>
<dbReference type="RefSeq" id="WP_127931354.1">
    <property type="nucleotide sequence ID" value="NZ_SAUN01000001.1"/>
</dbReference>
<evidence type="ECO:0000256" key="4">
    <source>
        <dbReference type="RuleBase" id="RU004508"/>
    </source>
</evidence>
<dbReference type="Gene3D" id="3.90.1150.10">
    <property type="entry name" value="Aspartate Aminotransferase, domain 1"/>
    <property type="match status" value="1"/>
</dbReference>
<feature type="modified residue" description="N6-(pyridoxal phosphate)lysine" evidence="3">
    <location>
        <position position="183"/>
    </location>
</feature>
<dbReference type="Pfam" id="PF01041">
    <property type="entry name" value="DegT_DnrJ_EryC1"/>
    <property type="match status" value="1"/>
</dbReference>
<dbReference type="NCBIfam" id="TIGR02379">
    <property type="entry name" value="ECA_wecE"/>
    <property type="match status" value="1"/>
</dbReference>
<gene>
    <name evidence="5" type="ORF">EDD27_1091</name>
</gene>
<evidence type="ECO:0000256" key="2">
    <source>
        <dbReference type="PIRSR" id="PIRSR000390-1"/>
    </source>
</evidence>
<dbReference type="InterPro" id="IPR015421">
    <property type="entry name" value="PyrdxlP-dep_Trfase_major"/>
</dbReference>
<dbReference type="Proteomes" id="UP000284824">
    <property type="component" value="Unassembled WGS sequence"/>
</dbReference>
<feature type="active site" description="Proton acceptor" evidence="2">
    <location>
        <position position="183"/>
    </location>
</feature>
<dbReference type="InterPro" id="IPR012749">
    <property type="entry name" value="WecE-like"/>
</dbReference>
<sequence>MNRIPFNRPYLTGAESGYMATAMSGGTLEGDGPFTARASALLKEMIGTGAALLTTSCSHALDMTGLLLRLSPGDEVIMPSFTFPSTANAYAVRGAVPVFVDSRPDTLNLDERLIEEEITERTKAVVVVHYAGVACDMDAIMKLAGRYGLAVVEDNAHGLGGTYYGRPLGSIGALATQSFHSTKNVHCGEGGALVVNQEDLVEPAEIIREKGTNRTQYYRGTIDKYHWVDLGSSYLPSELLAAFLTAQLERFGEIQERRLQVWDAYHERLADWAAESGVVQPTVPDGCRQPAHIYYLLLPDAENREAFRAHLAERGVQATPHYQPLHSAPAGLRYGRTAVGGCPVTERAADQVVRLPLYTGLTEADVDEVVEAITSYRVQPAEVVTV</sequence>
<dbReference type="InterPro" id="IPR015424">
    <property type="entry name" value="PyrdxlP-dep_Trfase"/>
</dbReference>
<proteinExistence type="inferred from homology"/>
<dbReference type="NCBIfam" id="NF008687">
    <property type="entry name" value="PRK11706.1"/>
    <property type="match status" value="1"/>
</dbReference>
<name>A0A438LZI5_9ACTN</name>
<keyword evidence="3 4" id="KW-0663">Pyridoxal phosphate</keyword>
<dbReference type="PIRSF" id="PIRSF000390">
    <property type="entry name" value="PLP_StrS"/>
    <property type="match status" value="1"/>
</dbReference>
<dbReference type="PANTHER" id="PTHR30244">
    <property type="entry name" value="TRANSAMINASE"/>
    <property type="match status" value="1"/>
</dbReference>
<dbReference type="GO" id="GO:0008483">
    <property type="term" value="F:transaminase activity"/>
    <property type="evidence" value="ECO:0007669"/>
    <property type="project" value="TreeGrafter"/>
</dbReference>
<organism evidence="5 6">
    <name type="scientific">Nonomuraea polychroma</name>
    <dbReference type="NCBI Taxonomy" id="46176"/>
    <lineage>
        <taxon>Bacteria</taxon>
        <taxon>Bacillati</taxon>
        <taxon>Actinomycetota</taxon>
        <taxon>Actinomycetes</taxon>
        <taxon>Streptosporangiales</taxon>
        <taxon>Streptosporangiaceae</taxon>
        <taxon>Nonomuraea</taxon>
    </lineage>
</organism>
<dbReference type="Gene3D" id="3.40.640.10">
    <property type="entry name" value="Type I PLP-dependent aspartate aminotransferase-like (Major domain)"/>
    <property type="match status" value="1"/>
</dbReference>